<dbReference type="PANTHER" id="PTHR27005:SF468">
    <property type="entry name" value="OS01G0310500 PROTEIN"/>
    <property type="match status" value="1"/>
</dbReference>
<keyword evidence="3 13" id="KW-0245">EGF-like domain</keyword>
<comment type="subcellular location">
    <subcellularLocation>
        <location evidence="1">Membrane</location>
        <topology evidence="1">Single-pass type I membrane protein</topology>
    </subcellularLocation>
</comment>
<dbReference type="InterPro" id="IPR000719">
    <property type="entry name" value="Prot_kinase_dom"/>
</dbReference>
<dbReference type="Pfam" id="PF07714">
    <property type="entry name" value="PK_Tyr_Ser-Thr"/>
    <property type="match status" value="1"/>
</dbReference>
<accession>A0ABM3KLY5</accession>
<dbReference type="PROSITE" id="PS00010">
    <property type="entry name" value="ASX_HYDROXYL"/>
    <property type="match status" value="1"/>
</dbReference>
<evidence type="ECO:0000256" key="1">
    <source>
        <dbReference type="ARBA" id="ARBA00004479"/>
    </source>
</evidence>
<evidence type="ECO:0000256" key="12">
    <source>
        <dbReference type="ARBA" id="ARBA00047951"/>
    </source>
</evidence>
<dbReference type="InterPro" id="IPR045274">
    <property type="entry name" value="WAK-like"/>
</dbReference>
<evidence type="ECO:0000256" key="11">
    <source>
        <dbReference type="ARBA" id="ARBA00047558"/>
    </source>
</evidence>
<feature type="chain" id="PRO_5047357593" evidence="16">
    <location>
        <begin position="24"/>
        <end position="745"/>
    </location>
</feature>
<evidence type="ECO:0000256" key="5">
    <source>
        <dbReference type="ARBA" id="ARBA00022729"/>
    </source>
</evidence>
<feature type="signal peptide" evidence="16">
    <location>
        <begin position="1"/>
        <end position="23"/>
    </location>
</feature>
<protein>
    <submittedName>
        <fullName evidence="20">Wall-associated receptor kinase 2-like</fullName>
    </submittedName>
</protein>
<evidence type="ECO:0000256" key="15">
    <source>
        <dbReference type="SAM" id="Phobius"/>
    </source>
</evidence>
<keyword evidence="15" id="KW-0812">Transmembrane</keyword>
<evidence type="ECO:0000256" key="9">
    <source>
        <dbReference type="ARBA" id="ARBA00023157"/>
    </source>
</evidence>
<feature type="transmembrane region" description="Helical" evidence="15">
    <location>
        <begin position="334"/>
        <end position="358"/>
    </location>
</feature>
<comment type="caution">
    <text evidence="13">Lacks conserved residue(s) required for the propagation of feature annotation.</text>
</comment>
<evidence type="ECO:0000256" key="3">
    <source>
        <dbReference type="ARBA" id="ARBA00022536"/>
    </source>
</evidence>
<dbReference type="SUPFAM" id="SSF57196">
    <property type="entry name" value="EGF/Laminin"/>
    <property type="match status" value="1"/>
</dbReference>
<keyword evidence="15" id="KW-0472">Membrane</keyword>
<evidence type="ECO:0000259" key="17">
    <source>
        <dbReference type="PROSITE" id="PS50011"/>
    </source>
</evidence>
<dbReference type="InterPro" id="IPR001245">
    <property type="entry name" value="Ser-Thr/Tyr_kinase_cat_dom"/>
</dbReference>
<keyword evidence="10" id="KW-0325">Glycoprotein</keyword>
<dbReference type="SMART" id="SM00220">
    <property type="entry name" value="S_TKc"/>
    <property type="match status" value="1"/>
</dbReference>
<keyword evidence="19" id="KW-1185">Reference proteome</keyword>
<dbReference type="PANTHER" id="PTHR27005">
    <property type="entry name" value="WALL-ASSOCIATED RECEPTOR KINASE-LIKE 21"/>
    <property type="match status" value="1"/>
</dbReference>
<comment type="catalytic activity">
    <reaction evidence="12">
        <text>L-threonyl-[protein] + ATP = O-phospho-L-threonyl-[protein] + ADP + H(+)</text>
        <dbReference type="Rhea" id="RHEA:46608"/>
        <dbReference type="Rhea" id="RHEA-COMP:11060"/>
        <dbReference type="Rhea" id="RHEA-COMP:11605"/>
        <dbReference type="ChEBI" id="CHEBI:15378"/>
        <dbReference type="ChEBI" id="CHEBI:30013"/>
        <dbReference type="ChEBI" id="CHEBI:30616"/>
        <dbReference type="ChEBI" id="CHEBI:61977"/>
        <dbReference type="ChEBI" id="CHEBI:456216"/>
    </reaction>
</comment>
<feature type="domain" description="EGF-like" evidence="18">
    <location>
        <begin position="283"/>
        <end position="322"/>
    </location>
</feature>
<evidence type="ECO:0000256" key="2">
    <source>
        <dbReference type="ARBA" id="ARBA00022527"/>
    </source>
</evidence>
<keyword evidence="2" id="KW-0723">Serine/threonine-protein kinase</keyword>
<dbReference type="InterPro" id="IPR008271">
    <property type="entry name" value="Ser/Thr_kinase_AS"/>
</dbReference>
<dbReference type="InterPro" id="IPR000152">
    <property type="entry name" value="EGF-type_Asp/Asn_hydroxyl_site"/>
</dbReference>
<dbReference type="PROSITE" id="PS00107">
    <property type="entry name" value="PROTEIN_KINASE_ATP"/>
    <property type="match status" value="1"/>
</dbReference>
<dbReference type="Gene3D" id="1.10.510.10">
    <property type="entry name" value="Transferase(Phosphotransferase) domain 1"/>
    <property type="match status" value="1"/>
</dbReference>
<dbReference type="Pfam" id="PF13947">
    <property type="entry name" value="GUB_WAK_bind"/>
    <property type="match status" value="1"/>
</dbReference>
<keyword evidence="5 16" id="KW-0732">Signal</keyword>
<organism evidence="19 20">
    <name type="scientific">Cucumis melo</name>
    <name type="common">Muskmelon</name>
    <dbReference type="NCBI Taxonomy" id="3656"/>
    <lineage>
        <taxon>Eukaryota</taxon>
        <taxon>Viridiplantae</taxon>
        <taxon>Streptophyta</taxon>
        <taxon>Embryophyta</taxon>
        <taxon>Tracheophyta</taxon>
        <taxon>Spermatophyta</taxon>
        <taxon>Magnoliopsida</taxon>
        <taxon>eudicotyledons</taxon>
        <taxon>Gunneridae</taxon>
        <taxon>Pentapetalae</taxon>
        <taxon>rosids</taxon>
        <taxon>fabids</taxon>
        <taxon>Cucurbitales</taxon>
        <taxon>Cucurbitaceae</taxon>
        <taxon>Benincaseae</taxon>
        <taxon>Cucumis</taxon>
    </lineage>
</organism>
<proteinExistence type="predicted"/>
<dbReference type="PROSITE" id="PS01187">
    <property type="entry name" value="EGF_CA"/>
    <property type="match status" value="1"/>
</dbReference>
<evidence type="ECO:0000256" key="16">
    <source>
        <dbReference type="SAM" id="SignalP"/>
    </source>
</evidence>
<dbReference type="PROSITE" id="PS00108">
    <property type="entry name" value="PROTEIN_KINASE_ST"/>
    <property type="match status" value="1"/>
</dbReference>
<dbReference type="CDD" id="cd14066">
    <property type="entry name" value="STKc_IRAK"/>
    <property type="match status" value="1"/>
</dbReference>
<dbReference type="Gene3D" id="2.10.25.10">
    <property type="entry name" value="Laminin"/>
    <property type="match status" value="2"/>
</dbReference>
<dbReference type="Proteomes" id="UP001652600">
    <property type="component" value="Chromosome 3"/>
</dbReference>
<dbReference type="InterPro" id="IPR018097">
    <property type="entry name" value="EGF_Ca-bd_CS"/>
</dbReference>
<keyword evidence="6 14" id="KW-0547">Nucleotide-binding</keyword>
<reference evidence="20" key="1">
    <citation type="submission" date="2025-08" db="UniProtKB">
        <authorList>
            <consortium name="RefSeq"/>
        </authorList>
    </citation>
    <scope>IDENTIFICATION</scope>
    <source>
        <tissue evidence="20">Stem</tissue>
    </source>
</reference>
<sequence>MKRWTNTLIRAVVIILSTTIVVASSQALPGCDEWCGDVQIPYPFGVKQGCYLNQTFSITCSKTISPPKAFLMNTNISVTNISLNGELHISQPIVRDCYRQGIVIGSSVPTATDLLVPAMFPIADGKNKFIAIGCDTFGLIGGVLNGSGYVSGCISMCLNESMIGNEKCLGNGCCELEIPNGLMNLKLLVGSFFNHSLVKDFNPCGYAFVVGNEGFEFDSKYVRSFQDVEVEVVVGWAIGNESNYVCGLNSKRNYNFSNDGREFRCQCLEGFQGNPYLPQGCQDIDECKDETLNQCKYKSKCVNTIGNYTCKCPKHFKGDGRNGGEGCTRDSKTFVIPIIIGVGVGFTVFVIGSTWIFLGYKKWKFIKRKEKFFDENGGFILQRQLSQWQSPNEMVRIFTQEELEKATKNYDNSTIVGKGGYGTVYKGVLENGLAVAIKKSKFMDQSQTDQFINEVIVLSQINHRNVVRILGCCLETRVPLLVYEFVTNGTLFEHIHDKTKYASLSWEVRFKIALETAGVLSYLHSSASTPIIHRDIKTTNILLDENYTAKVSDFGASKLVPMDQTQLSTMVQGTLGYLDPEYLLTSELTEKSDVYSFGIVLLEIITGKKAVCFDGPEEERNLAMYVLCAMKEDRLEEVVEKRMMVKEANFEEIKQVAKVAKKCLRIKGEERPNMKEVAMELERVRSMQVQHSWINNNNLSSTEEMVCFLDVEASDSNHFALSGTMHTVGDNIKARTILSNIHHGR</sequence>
<keyword evidence="4" id="KW-0808">Transferase</keyword>
<dbReference type="InterPro" id="IPR017441">
    <property type="entry name" value="Protein_kinase_ATP_BS"/>
</dbReference>
<evidence type="ECO:0000259" key="18">
    <source>
        <dbReference type="PROSITE" id="PS50026"/>
    </source>
</evidence>
<dbReference type="SUPFAM" id="SSF56112">
    <property type="entry name" value="Protein kinase-like (PK-like)"/>
    <property type="match status" value="1"/>
</dbReference>
<evidence type="ECO:0000256" key="6">
    <source>
        <dbReference type="ARBA" id="ARBA00022741"/>
    </source>
</evidence>
<keyword evidence="15" id="KW-1133">Transmembrane helix</keyword>
<dbReference type="PROSITE" id="PS50026">
    <property type="entry name" value="EGF_3"/>
    <property type="match status" value="1"/>
</dbReference>
<evidence type="ECO:0000256" key="7">
    <source>
        <dbReference type="ARBA" id="ARBA00022777"/>
    </source>
</evidence>
<dbReference type="InterPro" id="IPR011009">
    <property type="entry name" value="Kinase-like_dom_sf"/>
</dbReference>
<dbReference type="Pfam" id="PF07645">
    <property type="entry name" value="EGF_CA"/>
    <property type="match status" value="1"/>
</dbReference>
<gene>
    <name evidence="20" type="primary">LOC103503234</name>
</gene>
<evidence type="ECO:0000256" key="10">
    <source>
        <dbReference type="ARBA" id="ARBA00023180"/>
    </source>
</evidence>
<evidence type="ECO:0000256" key="8">
    <source>
        <dbReference type="ARBA" id="ARBA00022840"/>
    </source>
</evidence>
<feature type="domain" description="Protein kinase" evidence="17">
    <location>
        <begin position="410"/>
        <end position="694"/>
    </location>
</feature>
<dbReference type="Gene3D" id="3.30.200.20">
    <property type="entry name" value="Phosphorylase Kinase, domain 1"/>
    <property type="match status" value="1"/>
</dbReference>
<dbReference type="InterPro" id="IPR000742">
    <property type="entry name" value="EGF"/>
</dbReference>
<dbReference type="CDD" id="cd00054">
    <property type="entry name" value="EGF_CA"/>
    <property type="match status" value="1"/>
</dbReference>
<dbReference type="InterPro" id="IPR049883">
    <property type="entry name" value="NOTCH1_EGF-like"/>
</dbReference>
<evidence type="ECO:0000256" key="13">
    <source>
        <dbReference type="PROSITE-ProRule" id="PRU00076"/>
    </source>
</evidence>
<comment type="catalytic activity">
    <reaction evidence="11">
        <text>L-seryl-[protein] + ATP = O-phospho-L-seryl-[protein] + ADP + H(+)</text>
        <dbReference type="Rhea" id="RHEA:17989"/>
        <dbReference type="Rhea" id="RHEA-COMP:9863"/>
        <dbReference type="Rhea" id="RHEA-COMP:11604"/>
        <dbReference type="ChEBI" id="CHEBI:15378"/>
        <dbReference type="ChEBI" id="CHEBI:29999"/>
        <dbReference type="ChEBI" id="CHEBI:30616"/>
        <dbReference type="ChEBI" id="CHEBI:83421"/>
        <dbReference type="ChEBI" id="CHEBI:456216"/>
    </reaction>
</comment>
<keyword evidence="8 14" id="KW-0067">ATP-binding</keyword>
<evidence type="ECO:0000256" key="4">
    <source>
        <dbReference type="ARBA" id="ARBA00022679"/>
    </source>
</evidence>
<evidence type="ECO:0000313" key="19">
    <source>
        <dbReference type="Proteomes" id="UP001652600"/>
    </source>
</evidence>
<dbReference type="PROSITE" id="PS50011">
    <property type="entry name" value="PROTEIN_KINASE_DOM"/>
    <property type="match status" value="1"/>
</dbReference>
<keyword evidence="9" id="KW-1015">Disulfide bond</keyword>
<evidence type="ECO:0000313" key="20">
    <source>
        <dbReference type="RefSeq" id="XP_050938799.1"/>
    </source>
</evidence>
<dbReference type="SMART" id="SM00179">
    <property type="entry name" value="EGF_CA"/>
    <property type="match status" value="1"/>
</dbReference>
<keyword evidence="7" id="KW-0418">Kinase</keyword>
<dbReference type="InterPro" id="IPR001881">
    <property type="entry name" value="EGF-like_Ca-bd_dom"/>
</dbReference>
<dbReference type="InterPro" id="IPR025287">
    <property type="entry name" value="WAK_GUB"/>
</dbReference>
<name>A0ABM3KLY5_CUCME</name>
<feature type="binding site" evidence="14">
    <location>
        <position position="439"/>
    </location>
    <ligand>
        <name>ATP</name>
        <dbReference type="ChEBI" id="CHEBI:30616"/>
    </ligand>
</feature>
<dbReference type="GeneID" id="103503234"/>
<dbReference type="RefSeq" id="XP_050938799.1">
    <property type="nucleotide sequence ID" value="XM_051082842.1"/>
</dbReference>
<evidence type="ECO:0000256" key="14">
    <source>
        <dbReference type="PROSITE-ProRule" id="PRU10141"/>
    </source>
</evidence>